<dbReference type="InterPro" id="IPR036884">
    <property type="entry name" value="2Fe-2S-bd_dom_sf"/>
</dbReference>
<dbReference type="PROSITE" id="PS51085">
    <property type="entry name" value="2FE2S_FER_2"/>
    <property type="match status" value="1"/>
</dbReference>
<keyword evidence="1" id="KW-0001">2Fe-2S</keyword>
<evidence type="ECO:0000256" key="3">
    <source>
        <dbReference type="ARBA" id="ARBA00023004"/>
    </source>
</evidence>
<dbReference type="GO" id="GO:0046872">
    <property type="term" value="F:metal ion binding"/>
    <property type="evidence" value="ECO:0007669"/>
    <property type="project" value="UniProtKB-KW"/>
</dbReference>
<name>A0A7T3V433_9SPIR</name>
<keyword evidence="7" id="KW-1185">Reference proteome</keyword>
<evidence type="ECO:0000313" key="6">
    <source>
        <dbReference type="EMBL" id="QQA00162.1"/>
    </source>
</evidence>
<sequence>MTITLTINEKKHVISADPSEKLLTVLRKEKLFSVKCGCQKGLCGNCMILLDDNPVPACLVPIGIVRDSKIVTLEYFKNDPCYQDIITGFNQAGIHLCGYCNAGKIFTAYGILKASFRPDKASLYSALRGLAPCCADSDSLAAAIMYAVAAKHTREGRHNAKK</sequence>
<dbReference type="InterPro" id="IPR051452">
    <property type="entry name" value="Diverse_Oxidoreductases"/>
</dbReference>
<dbReference type="KEGG" id="tper:IWA51_07685"/>
<dbReference type="Pfam" id="PF00111">
    <property type="entry name" value="Fer2"/>
    <property type="match status" value="1"/>
</dbReference>
<dbReference type="InterPro" id="IPR006058">
    <property type="entry name" value="2Fe2S_fd_BS"/>
</dbReference>
<dbReference type="AlphaFoldDB" id="A0A7T3V433"/>
<dbReference type="InterPro" id="IPR036010">
    <property type="entry name" value="2Fe-2S_ferredoxin-like_sf"/>
</dbReference>
<dbReference type="PANTHER" id="PTHR44379:SF2">
    <property type="entry name" value="BLR6218 PROTEIN"/>
    <property type="match status" value="1"/>
</dbReference>
<evidence type="ECO:0000256" key="2">
    <source>
        <dbReference type="ARBA" id="ARBA00022723"/>
    </source>
</evidence>
<dbReference type="SUPFAM" id="SSF54292">
    <property type="entry name" value="2Fe-2S ferredoxin-like"/>
    <property type="match status" value="1"/>
</dbReference>
<organism evidence="6 7">
    <name type="scientific">Treponema peruense</name>
    <dbReference type="NCBI Taxonomy" id="2787628"/>
    <lineage>
        <taxon>Bacteria</taxon>
        <taxon>Pseudomonadati</taxon>
        <taxon>Spirochaetota</taxon>
        <taxon>Spirochaetia</taxon>
        <taxon>Spirochaetales</taxon>
        <taxon>Treponemataceae</taxon>
        <taxon>Treponema</taxon>
    </lineage>
</organism>
<dbReference type="Proteomes" id="UP000595224">
    <property type="component" value="Chromosome"/>
</dbReference>
<reference evidence="6 7" key="1">
    <citation type="submission" date="2020-11" db="EMBL/GenBank/DDBJ databases">
        <title>Treponema Peruensis nv. sp., first commensal Treponema isolated from human feces.</title>
        <authorList>
            <person name="Belkhou C."/>
            <person name="Raes J."/>
        </authorList>
    </citation>
    <scope>NUCLEOTIDE SEQUENCE [LARGE SCALE GENOMIC DNA]</scope>
    <source>
        <strain evidence="6 7">RCC2812</strain>
    </source>
</reference>
<accession>A0A7T3V433</accession>
<dbReference type="CDD" id="cd00207">
    <property type="entry name" value="fer2"/>
    <property type="match status" value="1"/>
</dbReference>
<evidence type="ECO:0000313" key="7">
    <source>
        <dbReference type="Proteomes" id="UP000595224"/>
    </source>
</evidence>
<gene>
    <name evidence="6" type="ORF">IWA51_07685</name>
</gene>
<keyword evidence="2" id="KW-0479">Metal-binding</keyword>
<proteinExistence type="predicted"/>
<keyword evidence="3" id="KW-0408">Iron</keyword>
<dbReference type="GO" id="GO:0016491">
    <property type="term" value="F:oxidoreductase activity"/>
    <property type="evidence" value="ECO:0007669"/>
    <property type="project" value="UniProtKB-KW"/>
</dbReference>
<dbReference type="Gene3D" id="3.10.20.30">
    <property type="match status" value="1"/>
</dbReference>
<protein>
    <submittedName>
        <fullName evidence="6">2Fe-2S iron-sulfur cluster binding domain-containing protein</fullName>
    </submittedName>
</protein>
<keyword evidence="4" id="KW-0411">Iron-sulfur</keyword>
<evidence type="ECO:0000256" key="4">
    <source>
        <dbReference type="ARBA" id="ARBA00023014"/>
    </source>
</evidence>
<evidence type="ECO:0000259" key="5">
    <source>
        <dbReference type="PROSITE" id="PS51085"/>
    </source>
</evidence>
<dbReference type="RefSeq" id="WP_177528885.1">
    <property type="nucleotide sequence ID" value="NZ_CBCSHE010000001.1"/>
</dbReference>
<dbReference type="EMBL" id="CP064936">
    <property type="protein sequence ID" value="QQA00162.1"/>
    <property type="molecule type" value="Genomic_DNA"/>
</dbReference>
<dbReference type="PROSITE" id="PS00197">
    <property type="entry name" value="2FE2S_FER_1"/>
    <property type="match status" value="1"/>
</dbReference>
<evidence type="ECO:0000256" key="1">
    <source>
        <dbReference type="ARBA" id="ARBA00022714"/>
    </source>
</evidence>
<dbReference type="InterPro" id="IPR012675">
    <property type="entry name" value="Beta-grasp_dom_sf"/>
</dbReference>
<dbReference type="SUPFAM" id="SSF47741">
    <property type="entry name" value="CO dehydrogenase ISP C-domain like"/>
    <property type="match status" value="1"/>
</dbReference>
<dbReference type="PANTHER" id="PTHR44379">
    <property type="entry name" value="OXIDOREDUCTASE WITH IRON-SULFUR SUBUNIT"/>
    <property type="match status" value="1"/>
</dbReference>
<dbReference type="GO" id="GO:0051537">
    <property type="term" value="F:2 iron, 2 sulfur cluster binding"/>
    <property type="evidence" value="ECO:0007669"/>
    <property type="project" value="UniProtKB-KW"/>
</dbReference>
<dbReference type="InterPro" id="IPR001041">
    <property type="entry name" value="2Fe-2S_ferredoxin-type"/>
</dbReference>
<feature type="domain" description="2Fe-2S ferredoxin-type" evidence="5">
    <location>
        <begin position="1"/>
        <end position="76"/>
    </location>
</feature>